<feature type="non-terminal residue" evidence="9">
    <location>
        <position position="1"/>
    </location>
</feature>
<evidence type="ECO:0000256" key="6">
    <source>
        <dbReference type="ARBA" id="ARBA00023170"/>
    </source>
</evidence>
<dbReference type="Gene3D" id="3.80.10.10">
    <property type="entry name" value="Ribonuclease Inhibitor"/>
    <property type="match status" value="1"/>
</dbReference>
<dbReference type="GO" id="GO:0098978">
    <property type="term" value="C:glutamatergic synapse"/>
    <property type="evidence" value="ECO:0007669"/>
    <property type="project" value="TreeGrafter"/>
</dbReference>
<feature type="non-terminal residue" evidence="9">
    <location>
        <position position="325"/>
    </location>
</feature>
<dbReference type="InterPro" id="IPR000483">
    <property type="entry name" value="Cys-rich_flank_reg_C"/>
</dbReference>
<gene>
    <name evidence="9" type="primary">LOC106546726</name>
</gene>
<protein>
    <submittedName>
        <fullName evidence="9">G-protein coupled receptor 124-like</fullName>
    </submittedName>
</protein>
<evidence type="ECO:0000256" key="4">
    <source>
        <dbReference type="ARBA" id="ARBA00022737"/>
    </source>
</evidence>
<dbReference type="Proteomes" id="UP000504617">
    <property type="component" value="Unplaced"/>
</dbReference>
<proteinExistence type="inferred from homology"/>
<dbReference type="PANTHER" id="PTHR45930">
    <property type="entry name" value="G-PROTEIN COUPLED RECEPTOR 124-LIKE PROTEIN"/>
    <property type="match status" value="1"/>
</dbReference>
<dbReference type="AlphaFoldDB" id="A0A6I9XSV3"/>
<keyword evidence="8" id="KW-1185">Reference proteome</keyword>
<dbReference type="InterPro" id="IPR051963">
    <property type="entry name" value="Adhesion_GPCR_A"/>
</dbReference>
<dbReference type="SMART" id="SM00369">
    <property type="entry name" value="LRR_TYP"/>
    <property type="match status" value="2"/>
</dbReference>
<sequence length="325" mass="35981">FRQVASAADDFDAERLPAGALGALGGAEAAVSHQVRAIPVAVAKPHRSSGRRHQAEPEAFYGLSELKRLDLSNNRIGCLTPEIFVGLKNLHKLNLSGNIFSSLTNGLFSELSALKALHFYTDSLICDCNLKWILSWATNSSVRISEETVCAFPRSLQGTSFRNLKENQLICAGPLELPLFELIPSQKQVVFHGDRLPFQCTATYLDITTQVHWYHDGRLVETDEERGMFVEEAIIHDCCLVTRELILSSIDIDATGMWECMISNSYGSISKQVEIVVLETAAPYCTAERVINNKGDFRWPKTVAGVTAYHSCFQHSLRSASFLNG</sequence>
<dbReference type="InterPro" id="IPR036179">
    <property type="entry name" value="Ig-like_dom_sf"/>
</dbReference>
<evidence type="ECO:0000256" key="5">
    <source>
        <dbReference type="ARBA" id="ARBA00023157"/>
    </source>
</evidence>
<dbReference type="GeneID" id="106546726"/>
<evidence type="ECO:0000256" key="3">
    <source>
        <dbReference type="ARBA" id="ARBA00022729"/>
    </source>
</evidence>
<dbReference type="SUPFAM" id="SSF52058">
    <property type="entry name" value="L domain-like"/>
    <property type="match status" value="1"/>
</dbReference>
<evidence type="ECO:0000313" key="9">
    <source>
        <dbReference type="RefSeq" id="XP_013919149.1"/>
    </source>
</evidence>
<dbReference type="InterPro" id="IPR001611">
    <property type="entry name" value="Leu-rich_rpt"/>
</dbReference>
<evidence type="ECO:0000259" key="7">
    <source>
        <dbReference type="PROSITE" id="PS50835"/>
    </source>
</evidence>
<dbReference type="GO" id="GO:0014069">
    <property type="term" value="C:postsynaptic density"/>
    <property type="evidence" value="ECO:0007669"/>
    <property type="project" value="TreeGrafter"/>
</dbReference>
<dbReference type="Pfam" id="PF13855">
    <property type="entry name" value="LRR_8"/>
    <property type="match status" value="1"/>
</dbReference>
<dbReference type="Pfam" id="PF07679">
    <property type="entry name" value="I-set"/>
    <property type="match status" value="1"/>
</dbReference>
<dbReference type="PANTHER" id="PTHR45930:SF3">
    <property type="entry name" value="ADHESION G PROTEIN-COUPLED RECEPTOR A1"/>
    <property type="match status" value="1"/>
</dbReference>
<feature type="domain" description="Ig-like" evidence="7">
    <location>
        <begin position="178"/>
        <end position="276"/>
    </location>
</feature>
<keyword evidence="4" id="KW-0677">Repeat</keyword>
<reference evidence="9" key="1">
    <citation type="submission" date="2025-08" db="UniProtKB">
        <authorList>
            <consortium name="RefSeq"/>
        </authorList>
    </citation>
    <scope>IDENTIFICATION</scope>
</reference>
<dbReference type="OrthoDB" id="10031018at2759"/>
<dbReference type="SUPFAM" id="SSF48726">
    <property type="entry name" value="Immunoglobulin"/>
    <property type="match status" value="1"/>
</dbReference>
<keyword evidence="5" id="KW-1015">Disulfide bond</keyword>
<comment type="similarity">
    <text evidence="1">Belongs to the G-protein coupled receptor 2 family. Adhesion G-protein coupled receptor (ADGR) subfamily.</text>
</comment>
<dbReference type="KEGG" id="tsr:106546726"/>
<dbReference type="InterPro" id="IPR013783">
    <property type="entry name" value="Ig-like_fold"/>
</dbReference>
<dbReference type="Gene3D" id="2.60.40.10">
    <property type="entry name" value="Immunoglobulins"/>
    <property type="match status" value="1"/>
</dbReference>
<accession>A0A6I9XSV3</accession>
<keyword evidence="6" id="KW-0675">Receptor</keyword>
<dbReference type="RefSeq" id="XP_013919149.1">
    <property type="nucleotide sequence ID" value="XM_014063674.1"/>
</dbReference>
<evidence type="ECO:0000313" key="8">
    <source>
        <dbReference type="Proteomes" id="UP000504617"/>
    </source>
</evidence>
<organism evidence="8 9">
    <name type="scientific">Thamnophis sirtalis</name>
    <dbReference type="NCBI Taxonomy" id="35019"/>
    <lineage>
        <taxon>Eukaryota</taxon>
        <taxon>Metazoa</taxon>
        <taxon>Chordata</taxon>
        <taxon>Craniata</taxon>
        <taxon>Vertebrata</taxon>
        <taxon>Euteleostomi</taxon>
        <taxon>Lepidosauria</taxon>
        <taxon>Squamata</taxon>
        <taxon>Bifurcata</taxon>
        <taxon>Unidentata</taxon>
        <taxon>Episquamata</taxon>
        <taxon>Toxicofera</taxon>
        <taxon>Serpentes</taxon>
        <taxon>Colubroidea</taxon>
        <taxon>Colubridae</taxon>
        <taxon>Natricinae</taxon>
        <taxon>Thamnophis</taxon>
    </lineage>
</organism>
<evidence type="ECO:0000256" key="1">
    <source>
        <dbReference type="ARBA" id="ARBA00007343"/>
    </source>
</evidence>
<dbReference type="InterPro" id="IPR003591">
    <property type="entry name" value="Leu-rich_rpt_typical-subtyp"/>
</dbReference>
<dbReference type="GO" id="GO:0005886">
    <property type="term" value="C:plasma membrane"/>
    <property type="evidence" value="ECO:0007669"/>
    <property type="project" value="TreeGrafter"/>
</dbReference>
<dbReference type="GO" id="GO:0007166">
    <property type="term" value="P:cell surface receptor signaling pathway"/>
    <property type="evidence" value="ECO:0007669"/>
    <property type="project" value="TreeGrafter"/>
</dbReference>
<dbReference type="InterPro" id="IPR007110">
    <property type="entry name" value="Ig-like_dom"/>
</dbReference>
<keyword evidence="3" id="KW-0732">Signal</keyword>
<evidence type="ECO:0000256" key="2">
    <source>
        <dbReference type="ARBA" id="ARBA00022614"/>
    </source>
</evidence>
<dbReference type="SMART" id="SM00082">
    <property type="entry name" value="LRRCT"/>
    <property type="match status" value="1"/>
</dbReference>
<name>A0A6I9XSV3_9SAUR</name>
<dbReference type="InterPro" id="IPR032675">
    <property type="entry name" value="LRR_dom_sf"/>
</dbReference>
<dbReference type="PROSITE" id="PS51450">
    <property type="entry name" value="LRR"/>
    <property type="match status" value="2"/>
</dbReference>
<dbReference type="PROSITE" id="PS50835">
    <property type="entry name" value="IG_LIKE"/>
    <property type="match status" value="1"/>
</dbReference>
<keyword evidence="2" id="KW-0433">Leucine-rich repeat</keyword>
<dbReference type="InterPro" id="IPR013098">
    <property type="entry name" value="Ig_I-set"/>
</dbReference>